<gene>
    <name evidence="1" type="ORF">B5V51_6947</name>
</gene>
<sequence length="798" mass="89700">MKPQQNLRINASKKPNTSLVLDWAALSREIFEVLENDTITFNSTNENPKAITVNVLCDGKVIEVTSETNLTPKVTFKNNVISKCEVISEDKVTPTVHSGNNLTKQVTFEGNVTSKCDGISKDKGTPKITSRNNLTEKVTFKDNVTSKCEVISRDKVTPKMISENNLTEKVAFKDNVTSKCDEISKDSVTPKMTSGNNLTEKVTFKDNVTSKCKVIPRDNVTSKMSSENNLTANVTFKDNMISKCEVISKDKVTPKMTSENILTTKVTFKDKATSKCKAISKDKVTPRVVTKIDMTPKIISKAKVTLKNTVTSKPKVTSNYKLTLKGRVTSRAKAPSKSTVTSKPRVTSNYYKVTLKGTVTSKAKATSKNKLTFRPKAKAISKNSVSSKPKVTSNYKILTSKAKTTHKIRKTKAATKKHVNTMPENLHKALRELSEEVKSTKNCDQCDQVPEPLLGFELEDGRKSRTNIEDLKSILVDGVDIDTGSDDVSNGLSDTEEILVFESTDSNSTDSAQVMNIHESDIQYSYLKPYLDALKSKRAEIMNDSSNIDKSRKEYKIFLNNRLSAYIPTMRTKLAEKQDEPLEDREMEAYLNIFKAKYDNKSLLENKTTLSNTDISKTYSTTVTDKYAKENKTKSRVTSLNLSDIKTNHTDHDLFKDDTINKDISQHIDLKSIIKSYAAKYINNANDISKYKGLLDYFNITIDTDIHPNNSQDAHRRKEDLSDRDISLDFDTLYDYKDSNSGVQMETNKEKTIRDEANNVIDEPHGYDEESLASNFKFPLDDYEQSAKSLENKYLSGW</sequence>
<dbReference type="EMBL" id="NWSH01003053">
    <property type="protein sequence ID" value="PCG67039.1"/>
    <property type="molecule type" value="Genomic_DNA"/>
</dbReference>
<evidence type="ECO:0000313" key="1">
    <source>
        <dbReference type="EMBL" id="PCG67039.1"/>
    </source>
</evidence>
<dbReference type="AlphaFoldDB" id="A0A2A4J579"/>
<name>A0A2A4J579_HELVI</name>
<proteinExistence type="predicted"/>
<comment type="caution">
    <text evidence="1">The sequence shown here is derived from an EMBL/GenBank/DDBJ whole genome shotgun (WGS) entry which is preliminary data.</text>
</comment>
<accession>A0A2A4J579</accession>
<protein>
    <submittedName>
        <fullName evidence="1">Uncharacterized protein</fullName>
    </submittedName>
</protein>
<dbReference type="STRING" id="7102.A0A2A4J579"/>
<reference evidence="1" key="1">
    <citation type="submission" date="2017-09" db="EMBL/GenBank/DDBJ databases">
        <title>Contemporary evolution of a Lepidopteran species, Heliothis virescens, in response to modern agricultural practices.</title>
        <authorList>
            <person name="Fritz M.L."/>
            <person name="Deyonke A.M."/>
            <person name="Papanicolaou A."/>
            <person name="Micinski S."/>
            <person name="Westbrook J."/>
            <person name="Gould F."/>
        </authorList>
    </citation>
    <scope>NUCLEOTIDE SEQUENCE [LARGE SCALE GENOMIC DNA]</scope>
    <source>
        <strain evidence="1">HvINT-</strain>
        <tissue evidence="1">Whole body</tissue>
    </source>
</reference>
<organism evidence="1">
    <name type="scientific">Heliothis virescens</name>
    <name type="common">Tobacco budworm moth</name>
    <dbReference type="NCBI Taxonomy" id="7102"/>
    <lineage>
        <taxon>Eukaryota</taxon>
        <taxon>Metazoa</taxon>
        <taxon>Ecdysozoa</taxon>
        <taxon>Arthropoda</taxon>
        <taxon>Hexapoda</taxon>
        <taxon>Insecta</taxon>
        <taxon>Pterygota</taxon>
        <taxon>Neoptera</taxon>
        <taxon>Endopterygota</taxon>
        <taxon>Lepidoptera</taxon>
        <taxon>Glossata</taxon>
        <taxon>Ditrysia</taxon>
        <taxon>Noctuoidea</taxon>
        <taxon>Noctuidae</taxon>
        <taxon>Heliothinae</taxon>
        <taxon>Heliothis</taxon>
    </lineage>
</organism>